<name>A0A9P7BZ71_9FUNG</name>
<evidence type="ECO:0008006" key="8">
    <source>
        <dbReference type="Google" id="ProtNLM"/>
    </source>
</evidence>
<evidence type="ECO:0000256" key="5">
    <source>
        <dbReference type="ARBA" id="ARBA00023237"/>
    </source>
</evidence>
<dbReference type="PROSITE" id="PS52016">
    <property type="entry name" value="TONB_DEPENDENT_REC_3"/>
    <property type="match status" value="1"/>
</dbReference>
<reference evidence="6 7" key="1">
    <citation type="journal article" date="2020" name="Microb. Genom.">
        <title>Genetic diversity of clinical and environmental Mucorales isolates obtained from an investigation of mucormycosis cases among solid organ transplant recipients.</title>
        <authorList>
            <person name="Nguyen M.H."/>
            <person name="Kaul D."/>
            <person name="Muto C."/>
            <person name="Cheng S.J."/>
            <person name="Richter R.A."/>
            <person name="Bruno V.M."/>
            <person name="Liu G."/>
            <person name="Beyhan S."/>
            <person name="Sundermann A.J."/>
            <person name="Mounaud S."/>
            <person name="Pasculle A.W."/>
            <person name="Nierman W.C."/>
            <person name="Driscoll E."/>
            <person name="Cumbie R."/>
            <person name="Clancy C.J."/>
            <person name="Dupont C.L."/>
        </authorList>
    </citation>
    <scope>NUCLEOTIDE SEQUENCE [LARGE SCALE GENOMIC DNA]</scope>
    <source>
        <strain evidence="6 7">GL24</strain>
    </source>
</reference>
<dbReference type="PANTHER" id="PTHR47234:SF2">
    <property type="entry name" value="TONB-DEPENDENT RECEPTOR"/>
    <property type="match status" value="1"/>
</dbReference>
<dbReference type="AlphaFoldDB" id="A0A9P7BZ71"/>
<sequence length="103" mass="11633">MDRWSANWTVRHISELTENCGDAAVFPVCSNQAAGTNTLSATTFHDMQVGYKIDWMKGLQLTAGLNNVFDKKYYVPSYNTVTGNNYYGEPRNVMLTVRYAPKL</sequence>
<dbReference type="PANTHER" id="PTHR47234">
    <property type="match status" value="1"/>
</dbReference>
<gene>
    <name evidence="6" type="ORF">G6F50_018446</name>
</gene>
<dbReference type="Gene3D" id="2.40.170.20">
    <property type="entry name" value="TonB-dependent receptor, beta-barrel domain"/>
    <property type="match status" value="1"/>
</dbReference>
<dbReference type="InterPro" id="IPR036942">
    <property type="entry name" value="Beta-barrel_TonB_sf"/>
</dbReference>
<keyword evidence="4" id="KW-0472">Membrane</keyword>
<protein>
    <recommendedName>
        <fullName evidence="8">TonB-dependent receptor-like beta-barrel domain-containing protein</fullName>
    </recommendedName>
</protein>
<dbReference type="EMBL" id="JAANIU010018212">
    <property type="protein sequence ID" value="KAG1525629.1"/>
    <property type="molecule type" value="Genomic_DNA"/>
</dbReference>
<dbReference type="Proteomes" id="UP000740926">
    <property type="component" value="Unassembled WGS sequence"/>
</dbReference>
<keyword evidence="5" id="KW-0998">Cell outer membrane</keyword>
<organism evidence="6 7">
    <name type="scientific">Rhizopus delemar</name>
    <dbReference type="NCBI Taxonomy" id="936053"/>
    <lineage>
        <taxon>Eukaryota</taxon>
        <taxon>Fungi</taxon>
        <taxon>Fungi incertae sedis</taxon>
        <taxon>Mucoromycota</taxon>
        <taxon>Mucoromycotina</taxon>
        <taxon>Mucoromycetes</taxon>
        <taxon>Mucorales</taxon>
        <taxon>Mucorineae</taxon>
        <taxon>Rhizopodaceae</taxon>
        <taxon>Rhizopus</taxon>
    </lineage>
</organism>
<comment type="subcellular location">
    <subcellularLocation>
        <location evidence="1">Cell outer membrane</location>
        <topology evidence="1">Multi-pass membrane protein</topology>
    </subcellularLocation>
</comment>
<evidence type="ECO:0000256" key="2">
    <source>
        <dbReference type="ARBA" id="ARBA00022448"/>
    </source>
</evidence>
<evidence type="ECO:0000256" key="3">
    <source>
        <dbReference type="ARBA" id="ARBA00022692"/>
    </source>
</evidence>
<keyword evidence="2" id="KW-0813">Transport</keyword>
<dbReference type="InterPro" id="IPR039426">
    <property type="entry name" value="TonB-dep_rcpt-like"/>
</dbReference>
<accession>A0A9P7BZ71</accession>
<comment type="caution">
    <text evidence="6">The sequence shown here is derived from an EMBL/GenBank/DDBJ whole genome shotgun (WGS) entry which is preliminary data.</text>
</comment>
<evidence type="ECO:0000256" key="4">
    <source>
        <dbReference type="ARBA" id="ARBA00023136"/>
    </source>
</evidence>
<keyword evidence="3" id="KW-0812">Transmembrane</keyword>
<keyword evidence="7" id="KW-1185">Reference proteome</keyword>
<evidence type="ECO:0000313" key="7">
    <source>
        <dbReference type="Proteomes" id="UP000740926"/>
    </source>
</evidence>
<evidence type="ECO:0000313" key="6">
    <source>
        <dbReference type="EMBL" id="KAG1525629.1"/>
    </source>
</evidence>
<evidence type="ECO:0000256" key="1">
    <source>
        <dbReference type="ARBA" id="ARBA00004571"/>
    </source>
</evidence>
<dbReference type="SUPFAM" id="SSF56935">
    <property type="entry name" value="Porins"/>
    <property type="match status" value="1"/>
</dbReference>
<proteinExistence type="predicted"/>